<evidence type="ECO:0000313" key="3">
    <source>
        <dbReference type="WBParaSite" id="GPLIN_001166100"/>
    </source>
</evidence>
<dbReference type="WBParaSite" id="GPLIN_001166100">
    <property type="protein sequence ID" value="GPLIN_001166100"/>
    <property type="gene ID" value="GPLIN_001166100"/>
</dbReference>
<dbReference type="AlphaFoldDB" id="A0A183CFK6"/>
<feature type="region of interest" description="Disordered" evidence="1">
    <location>
        <begin position="1"/>
        <end position="27"/>
    </location>
</feature>
<sequence>MCHASRHDTQQREVKRARRDIEVPPPQPQSLATLEILPLIQYTKGARPPLFYQILVIMAKPEATQIFAEHATNTTPHSTQFVCVRNHQKKLKNFAVPMHRYSDWSNDMIR</sequence>
<protein>
    <submittedName>
        <fullName evidence="3">Uncharacterized protein</fullName>
    </submittedName>
</protein>
<dbReference type="Proteomes" id="UP000050741">
    <property type="component" value="Unassembled WGS sequence"/>
</dbReference>
<feature type="compositionally biased region" description="Basic and acidic residues" evidence="1">
    <location>
        <begin position="1"/>
        <end position="22"/>
    </location>
</feature>
<name>A0A183CFK6_GLOPA</name>
<reference evidence="2" key="1">
    <citation type="submission" date="2014-05" db="EMBL/GenBank/DDBJ databases">
        <title>The genome and life-stage specific transcriptomes of Globodera pallida elucidate key aspects of plant parasitism by a cyst nematode.</title>
        <authorList>
            <person name="Cotton J.A."/>
            <person name="Lilley C.J."/>
            <person name="Jones L.M."/>
            <person name="Kikuchi T."/>
            <person name="Reid A.J."/>
            <person name="Thorpe P."/>
            <person name="Tsai I.J."/>
            <person name="Beasley H."/>
            <person name="Blok V."/>
            <person name="Cock P.J.A."/>
            <person name="Van den Akker S.E."/>
            <person name="Holroyd N."/>
            <person name="Hunt M."/>
            <person name="Mantelin S."/>
            <person name="Naghra H."/>
            <person name="Pain A."/>
            <person name="Palomares-Rius J.E."/>
            <person name="Zarowiecki M."/>
            <person name="Berriman M."/>
            <person name="Jones J.T."/>
            <person name="Urwin P.E."/>
        </authorList>
    </citation>
    <scope>NUCLEOTIDE SEQUENCE [LARGE SCALE GENOMIC DNA]</scope>
    <source>
        <strain evidence="2">Lindley</strain>
    </source>
</reference>
<evidence type="ECO:0000313" key="2">
    <source>
        <dbReference type="Proteomes" id="UP000050741"/>
    </source>
</evidence>
<organism evidence="2 3">
    <name type="scientific">Globodera pallida</name>
    <name type="common">Potato cyst nematode worm</name>
    <name type="synonym">Heterodera pallida</name>
    <dbReference type="NCBI Taxonomy" id="36090"/>
    <lineage>
        <taxon>Eukaryota</taxon>
        <taxon>Metazoa</taxon>
        <taxon>Ecdysozoa</taxon>
        <taxon>Nematoda</taxon>
        <taxon>Chromadorea</taxon>
        <taxon>Rhabditida</taxon>
        <taxon>Tylenchina</taxon>
        <taxon>Tylenchomorpha</taxon>
        <taxon>Tylenchoidea</taxon>
        <taxon>Heteroderidae</taxon>
        <taxon>Heteroderinae</taxon>
        <taxon>Globodera</taxon>
    </lineage>
</organism>
<keyword evidence="2" id="KW-1185">Reference proteome</keyword>
<accession>A0A183CFK6</accession>
<evidence type="ECO:0000256" key="1">
    <source>
        <dbReference type="SAM" id="MobiDB-lite"/>
    </source>
</evidence>
<proteinExistence type="predicted"/>
<reference evidence="3" key="2">
    <citation type="submission" date="2016-06" db="UniProtKB">
        <authorList>
            <consortium name="WormBaseParasite"/>
        </authorList>
    </citation>
    <scope>IDENTIFICATION</scope>
</reference>